<feature type="transmembrane region" description="Helical" evidence="2">
    <location>
        <begin position="127"/>
        <end position="148"/>
    </location>
</feature>
<organism evidence="4 5">
    <name type="scientific">Dokdonella koreensis DS-123</name>
    <dbReference type="NCBI Taxonomy" id="1300342"/>
    <lineage>
        <taxon>Bacteria</taxon>
        <taxon>Pseudomonadati</taxon>
        <taxon>Pseudomonadota</taxon>
        <taxon>Gammaproteobacteria</taxon>
        <taxon>Lysobacterales</taxon>
        <taxon>Rhodanobacteraceae</taxon>
        <taxon>Dokdonella</taxon>
    </lineage>
</organism>
<dbReference type="OrthoDB" id="5949172at2"/>
<keyword evidence="2" id="KW-0812">Transmembrane</keyword>
<reference evidence="4 5" key="1">
    <citation type="submission" date="2016-04" db="EMBL/GenBank/DDBJ databases">
        <title>Complete genome sequence of Dokdonella koreensis DS-123T.</title>
        <authorList>
            <person name="Kim J.F."/>
            <person name="Lee H."/>
            <person name="Kwak M.-J."/>
        </authorList>
    </citation>
    <scope>NUCLEOTIDE SEQUENCE [LARGE SCALE GENOMIC DNA]</scope>
    <source>
        <strain evidence="4 5">DS-123</strain>
    </source>
</reference>
<feature type="transmembrane region" description="Helical" evidence="2">
    <location>
        <begin position="12"/>
        <end position="32"/>
    </location>
</feature>
<keyword evidence="2" id="KW-0472">Membrane</keyword>
<dbReference type="Pfam" id="PF05569">
    <property type="entry name" value="Peptidase_M56"/>
    <property type="match status" value="1"/>
</dbReference>
<evidence type="ECO:0000256" key="1">
    <source>
        <dbReference type="SAM" id="MobiDB-lite"/>
    </source>
</evidence>
<dbReference type="InterPro" id="IPR008756">
    <property type="entry name" value="Peptidase_M56"/>
</dbReference>
<accession>A0A160DTN9</accession>
<feature type="region of interest" description="Disordered" evidence="1">
    <location>
        <begin position="69"/>
        <end position="112"/>
    </location>
</feature>
<name>A0A160DTN9_9GAMM</name>
<evidence type="ECO:0000256" key="2">
    <source>
        <dbReference type="SAM" id="Phobius"/>
    </source>
</evidence>
<feature type="domain" description="Peptidase M56" evidence="3">
    <location>
        <begin position="102"/>
        <end position="321"/>
    </location>
</feature>
<dbReference type="STRING" id="1300342.I596_1559"/>
<keyword evidence="2" id="KW-1133">Transmembrane helix</keyword>
<feature type="compositionally biased region" description="Low complexity" evidence="1">
    <location>
        <begin position="96"/>
        <end position="105"/>
    </location>
</feature>
<proteinExistence type="predicted"/>
<evidence type="ECO:0000313" key="4">
    <source>
        <dbReference type="EMBL" id="ANB17584.1"/>
    </source>
</evidence>
<sequence>MIALIEWSASALATLAVHATVLLAIAWLAERLRLLRSTQALELAWRFALFGALLSSTVSLLPSALPVTGPQRPESADARPRLATVAPPPAADARRPAGTGAATRPVAPQSAEVAAPKTPPALVLPPAVAQGAVALWLAGLAVAMAVFVRRSRSLLYLWRRGLGQGESASAALHDQTARLAGQMRLRTPAVRVLADIASPMMLPRAVLLLPRWSGDLAAGQQRALLAHELAHQQRCDPYWRIAQHAALLPLFFHPLAWHARRRLESLAEDACDATAAALLGSGRPLAECLATCLSHARGGPRVPAFAAAMAHDASPVVRRVHRLLEESTMSTSPSSALLRRGAFVCGLFVLVALPGVAVTTLAVGGTSQSVEIRSSNGKESVRFSDRRSGYALDVDQKGKIEFNADESDVAGLADGAYLDISETTSGVTREIRFKGTASGVDRRYRVDGTECALDAEGRAWIAALVPRMLRETGVQAEARSRRLLARGGAAALLAEIDLIQADHARAGYLRVLFADAPLSPEQQARALALVEAIDSAFEKRNVLQAALGQPSLSPALQVLLLKAAAGIDSDFERAELLVSVAGRMPVQGEVLDAWSTALNGIGSDFERRRVIEALLKQAAVTPDVLVRALDGADSIGSDFEKRSVLEAVAARRGDSPEVRAAYLRLAAGIGSDFERRQALVALLDGPAVDAATAQNVLAAVATMGSDFEAREVLVRLARVMPEDAGLIERYRGVARGLGDFERGQAEKALDRFAVVN</sequence>
<dbReference type="PANTHER" id="PTHR34978">
    <property type="entry name" value="POSSIBLE SENSOR-TRANSDUCER PROTEIN BLAR"/>
    <property type="match status" value="1"/>
</dbReference>
<evidence type="ECO:0000313" key="5">
    <source>
        <dbReference type="Proteomes" id="UP000076830"/>
    </source>
</evidence>
<dbReference type="KEGG" id="dko:I596_1559"/>
<dbReference type="AlphaFoldDB" id="A0A160DTN9"/>
<dbReference type="InterPro" id="IPR052173">
    <property type="entry name" value="Beta-lactam_resp_regulator"/>
</dbReference>
<dbReference type="Proteomes" id="UP000076830">
    <property type="component" value="Chromosome"/>
</dbReference>
<keyword evidence="5" id="KW-1185">Reference proteome</keyword>
<dbReference type="EMBL" id="CP015249">
    <property type="protein sequence ID" value="ANB17584.1"/>
    <property type="molecule type" value="Genomic_DNA"/>
</dbReference>
<protein>
    <recommendedName>
        <fullName evidence="3">Peptidase M56 domain-containing protein</fullName>
    </recommendedName>
</protein>
<evidence type="ECO:0000259" key="3">
    <source>
        <dbReference type="Pfam" id="PF05569"/>
    </source>
</evidence>
<dbReference type="RefSeq" id="WP_067645892.1">
    <property type="nucleotide sequence ID" value="NZ_CP015249.1"/>
</dbReference>
<dbReference type="PANTHER" id="PTHR34978:SF3">
    <property type="entry name" value="SLR0241 PROTEIN"/>
    <property type="match status" value="1"/>
</dbReference>
<dbReference type="CDD" id="cd07341">
    <property type="entry name" value="M56_BlaR1_MecR1_like"/>
    <property type="match status" value="1"/>
</dbReference>
<gene>
    <name evidence="4" type="ORF">I596_1559</name>
</gene>
<feature type="transmembrane region" description="Helical" evidence="2">
    <location>
        <begin position="342"/>
        <end position="364"/>
    </location>
</feature>